<dbReference type="NCBIfam" id="NF004226">
    <property type="entry name" value="PRK05673.1"/>
    <property type="match status" value="1"/>
</dbReference>
<protein>
    <recommendedName>
        <fullName evidence="1">DNA-directed DNA polymerase</fullName>
        <ecNumber evidence="1">2.7.7.7</ecNumber>
    </recommendedName>
</protein>
<evidence type="ECO:0000256" key="6">
    <source>
        <dbReference type="ARBA" id="ARBA00049244"/>
    </source>
</evidence>
<name>A0ABT1SIF7_9FIRM</name>
<dbReference type="InterPro" id="IPR029460">
    <property type="entry name" value="DNAPol_HHH"/>
</dbReference>
<dbReference type="PANTHER" id="PTHR32294:SF0">
    <property type="entry name" value="DNA POLYMERASE III SUBUNIT ALPHA"/>
    <property type="match status" value="1"/>
</dbReference>
<feature type="domain" description="Polymerase/histidinol phosphatase N-terminal" evidence="7">
    <location>
        <begin position="3"/>
        <end position="70"/>
    </location>
</feature>
<dbReference type="InterPro" id="IPR016195">
    <property type="entry name" value="Pol/histidinol_Pase-like"/>
</dbReference>
<dbReference type="Pfam" id="PF07733">
    <property type="entry name" value="DNA_pol3_alpha"/>
    <property type="match status" value="1"/>
</dbReference>
<dbReference type="InterPro" id="IPR040982">
    <property type="entry name" value="DNA_pol3_finger"/>
</dbReference>
<dbReference type="InterPro" id="IPR041931">
    <property type="entry name" value="DNA_pol3_alpha_thumb_dom"/>
</dbReference>
<dbReference type="GO" id="GO:0003887">
    <property type="term" value="F:DNA-directed DNA polymerase activity"/>
    <property type="evidence" value="ECO:0007669"/>
    <property type="project" value="UniProtKB-EC"/>
</dbReference>
<evidence type="ECO:0000313" key="9">
    <source>
        <dbReference type="Proteomes" id="UP001524435"/>
    </source>
</evidence>
<dbReference type="CDD" id="cd04485">
    <property type="entry name" value="DnaE_OBF"/>
    <property type="match status" value="1"/>
</dbReference>
<dbReference type="NCBIfam" id="TIGR00594">
    <property type="entry name" value="polc"/>
    <property type="match status" value="1"/>
</dbReference>
<keyword evidence="9" id="KW-1185">Reference proteome</keyword>
<evidence type="ECO:0000256" key="1">
    <source>
        <dbReference type="ARBA" id="ARBA00012417"/>
    </source>
</evidence>
<dbReference type="RefSeq" id="WP_178200600.1">
    <property type="nucleotide sequence ID" value="NZ_CANTYB010000067.1"/>
</dbReference>
<dbReference type="Pfam" id="PF17657">
    <property type="entry name" value="DNA_pol3_finger"/>
    <property type="match status" value="1"/>
</dbReference>
<organism evidence="8 9">
    <name type="scientific">Massilicoli timonensis</name>
    <dbReference type="NCBI Taxonomy" id="2015901"/>
    <lineage>
        <taxon>Bacteria</taxon>
        <taxon>Bacillati</taxon>
        <taxon>Bacillota</taxon>
        <taxon>Erysipelotrichia</taxon>
        <taxon>Erysipelotrichales</taxon>
        <taxon>Erysipelotrichaceae</taxon>
        <taxon>Massilicoli</taxon>
    </lineage>
</organism>
<proteinExistence type="predicted"/>
<evidence type="ECO:0000256" key="4">
    <source>
        <dbReference type="ARBA" id="ARBA00022705"/>
    </source>
</evidence>
<dbReference type="InterPro" id="IPR003141">
    <property type="entry name" value="Pol/His_phosphatase_N"/>
</dbReference>
<gene>
    <name evidence="8" type="primary">dnaE</name>
    <name evidence="8" type="ORF">NE663_01870</name>
</gene>
<keyword evidence="2 8" id="KW-0808">Transferase</keyword>
<dbReference type="Pfam" id="PF02811">
    <property type="entry name" value="PHP"/>
    <property type="match status" value="1"/>
</dbReference>
<dbReference type="InterPro" id="IPR011708">
    <property type="entry name" value="DNA_pol3_alpha_NTPase_dom"/>
</dbReference>
<keyword evidence="5" id="KW-0239">DNA-directed DNA polymerase</keyword>
<reference evidence="8 9" key="1">
    <citation type="submission" date="2022-06" db="EMBL/GenBank/DDBJ databases">
        <title>Isolation of gut microbiota from human fecal samples.</title>
        <authorList>
            <person name="Pamer E.G."/>
            <person name="Barat B."/>
            <person name="Waligurski E."/>
            <person name="Medina S."/>
            <person name="Paddock L."/>
            <person name="Mostad J."/>
        </authorList>
    </citation>
    <scope>NUCLEOTIDE SEQUENCE [LARGE SCALE GENOMIC DNA]</scope>
    <source>
        <strain evidence="8 9">DFI.6.1</strain>
    </source>
</reference>
<dbReference type="Gene3D" id="1.10.10.1600">
    <property type="entry name" value="Bacterial DNA polymerase III alpha subunit, thumb domain"/>
    <property type="match status" value="1"/>
</dbReference>
<dbReference type="Proteomes" id="UP001524435">
    <property type="component" value="Unassembled WGS sequence"/>
</dbReference>
<dbReference type="InterPro" id="IPR004013">
    <property type="entry name" value="PHP_dom"/>
</dbReference>
<comment type="caution">
    <text evidence="8">The sequence shown here is derived from an EMBL/GenBank/DDBJ whole genome shotgun (WGS) entry which is preliminary data.</text>
</comment>
<comment type="catalytic activity">
    <reaction evidence="6">
        <text>DNA(n) + a 2'-deoxyribonucleoside 5'-triphosphate = DNA(n+1) + diphosphate</text>
        <dbReference type="Rhea" id="RHEA:22508"/>
        <dbReference type="Rhea" id="RHEA-COMP:17339"/>
        <dbReference type="Rhea" id="RHEA-COMP:17340"/>
        <dbReference type="ChEBI" id="CHEBI:33019"/>
        <dbReference type="ChEBI" id="CHEBI:61560"/>
        <dbReference type="ChEBI" id="CHEBI:173112"/>
        <dbReference type="EC" id="2.7.7.7"/>
    </reaction>
</comment>
<dbReference type="PANTHER" id="PTHR32294">
    <property type="entry name" value="DNA POLYMERASE III SUBUNIT ALPHA"/>
    <property type="match status" value="1"/>
</dbReference>
<dbReference type="Gene3D" id="3.20.20.140">
    <property type="entry name" value="Metal-dependent hydrolases"/>
    <property type="match status" value="1"/>
</dbReference>
<evidence type="ECO:0000259" key="7">
    <source>
        <dbReference type="SMART" id="SM00481"/>
    </source>
</evidence>
<evidence type="ECO:0000256" key="2">
    <source>
        <dbReference type="ARBA" id="ARBA00022679"/>
    </source>
</evidence>
<dbReference type="EMBL" id="JANGCH010000002">
    <property type="protein sequence ID" value="MCQ5121007.1"/>
    <property type="molecule type" value="Genomic_DNA"/>
</dbReference>
<evidence type="ECO:0000256" key="3">
    <source>
        <dbReference type="ARBA" id="ARBA00022695"/>
    </source>
</evidence>
<sequence>MTTHLHVRSAFSLLSSTLRVEDIVSLCKAHHYTQVALCDKEVMHGAMAFYHACKKADIKPIFAMEMRCVINDTVYWLSLYAKNMKGYEALLSLSTHLQCQEEMMTLEEVSAYASDLIVMTNGDDPNLETWIIHENANQLGSVLEQMKAAFRQFYVAIAKNDSDLFYLRNRFLKKVAHDLGIATVALSRIYYGDAKDEACYQVLCAIRQGVTVSDKTLDFQAKRYFRSQEEMSRLYEEEDLRMSDVIADQCNVELQIHKAKLPTFENPFGVDSARYLKQLCLKGLEKRMGTTKVPRVYVERLKHELDVIIRMHYEDYFLIVWDFIRFAKSRSIYVGPGRGSAAGSLVSYCLGITHVDPIRYHLLFERFLNPERVSMPDIDTDFPDNRRDEVIHYVKERYGSEHVAHIIAFNTLAAKAVIRDVGKALGVKPSQIDILAKMVPNFTKVTLMGTYDNVPKFKQAIQSSKELQKLFDIALKLEGLPRHASLHAAGIVLAKEPITQVCPLISLDADLLATQFTMEYLEELGLIKMDFLGLRNLTIIDEIVSNVNASGIPLDIMKIPLDDAKTYQVMRDVDTVGIFQLESEGMKNLIRRIQPRCFEDIVVSIALFRPGPMENIPLYLQSKAHPEKIVYPHPSLKPILESTYGVMIYQEQIMQIAQKMAGFTLGKADNLRKAISKKKESELAKLEQDFLNGALQNGYDKKTAEKTYEQIMKFANYGFNRSHSVAYGLLAYQLTYLKANYPQFFFQSLLNSVIGAERKSGEYIFEAKKRGLKVLLPCVNASDAHYVIEGNALRFPLNGIKGIGNTVCQQLVAERKKNGAFLDYFDFVARVMTCRINRKLIETLIHAGALDCFHHSRASMLLTLDDALRYGDLVRIEDEKQILLDFEIVSKPAMILAKDQPQQRSDQEFQALGFYLSEHPIAKLRMSIDPSLRSILLLQNHRGNVRLLAVIERVKLHRTKHGDLMVFAVGADESAKIDLVCMPNVYRQYEALLVKGTYVLAEGKIEKENSCLVRKLSKIEP</sequence>
<keyword evidence="3 8" id="KW-0548">Nucleotidyltransferase</keyword>
<accession>A0ABT1SIF7</accession>
<dbReference type="Gene3D" id="1.10.150.870">
    <property type="match status" value="1"/>
</dbReference>
<dbReference type="InterPro" id="IPR004805">
    <property type="entry name" value="DnaE2/DnaE/PolC"/>
</dbReference>
<evidence type="ECO:0000313" key="8">
    <source>
        <dbReference type="EMBL" id="MCQ5121007.1"/>
    </source>
</evidence>
<dbReference type="EC" id="2.7.7.7" evidence="1"/>
<dbReference type="Pfam" id="PF14579">
    <property type="entry name" value="HHH_6"/>
    <property type="match status" value="1"/>
</dbReference>
<evidence type="ECO:0000256" key="5">
    <source>
        <dbReference type="ARBA" id="ARBA00022932"/>
    </source>
</evidence>
<dbReference type="SMART" id="SM00481">
    <property type="entry name" value="POLIIIAc"/>
    <property type="match status" value="1"/>
</dbReference>
<keyword evidence="4" id="KW-0235">DNA replication</keyword>
<dbReference type="SUPFAM" id="SSF89550">
    <property type="entry name" value="PHP domain-like"/>
    <property type="match status" value="1"/>
</dbReference>